<dbReference type="Proteomes" id="UP000030143">
    <property type="component" value="Unassembled WGS sequence"/>
</dbReference>
<evidence type="ECO:0000313" key="3">
    <source>
        <dbReference type="Proteomes" id="UP000030143"/>
    </source>
</evidence>
<dbReference type="EMBL" id="JQFZ01000096">
    <property type="protein sequence ID" value="KGO59408.1"/>
    <property type="molecule type" value="Genomic_DNA"/>
</dbReference>
<evidence type="ECO:0000313" key="2">
    <source>
        <dbReference type="EMBL" id="KGO59408.1"/>
    </source>
</evidence>
<dbReference type="GeneID" id="27680053"/>
<comment type="caution">
    <text evidence="2">The sequence shown here is derived from an EMBL/GenBank/DDBJ whole genome shotgun (WGS) entry which is preliminary data.</text>
</comment>
<evidence type="ECO:0000256" key="1">
    <source>
        <dbReference type="SAM" id="MobiDB-lite"/>
    </source>
</evidence>
<dbReference type="STRING" id="27334.A0A0A2JXM3"/>
<dbReference type="HOGENOM" id="CLU_058490_3_0_1"/>
<sequence>MFEFNDSAIEHGRQDIEELPPSVKAYRYSGMHDFCHIISLEDDRLYGPFRIGRKAKARASGASWEGLKDHSSTLPQTEGTLQFGWAQKPMRIRTFLRSGHVDNCNRQNILGERDNTKNTPDENYSPEKEDHSEHLIFFIEPTTFEHDFINSDPPVRTNIFFNPKTKILIVKMLGPAHEQATTAFNDMLILALEPMGLHKPIQSWGSTGMLAIDGTRKQADGGWGPRRPPQNAPRRPTIILEVANSDTYAKLRRDAQYWIDPERQQANVAIGVNLHTKRPEITIDQWEWSSQTSRPINRTHLTISRKSDGAVYFDPHHPLPQLVIPFESLFRRPAQINRERDIVIGTQELIEFASMVWEVQFEQDQE</sequence>
<reference evidence="2 3" key="1">
    <citation type="journal article" date="2015" name="Mol. Plant Microbe Interact.">
        <title>Genome, transcriptome, and functional analyses of Penicillium expansum provide new insights into secondary metabolism and pathogenicity.</title>
        <authorList>
            <person name="Ballester A.R."/>
            <person name="Marcet-Houben M."/>
            <person name="Levin E."/>
            <person name="Sela N."/>
            <person name="Selma-Lazaro C."/>
            <person name="Carmona L."/>
            <person name="Wisniewski M."/>
            <person name="Droby S."/>
            <person name="Gonzalez-Candelas L."/>
            <person name="Gabaldon T."/>
        </authorList>
    </citation>
    <scope>NUCLEOTIDE SEQUENCE [LARGE SCALE GENOMIC DNA]</scope>
    <source>
        <strain evidence="2 3">MD-8</strain>
    </source>
</reference>
<dbReference type="RefSeq" id="XP_016600604.1">
    <property type="nucleotide sequence ID" value="XM_016744633.1"/>
</dbReference>
<name>A0A0A2JXM3_PENEN</name>
<dbReference type="AlphaFoldDB" id="A0A0A2JXM3"/>
<gene>
    <name evidence="2" type="ORF">PEX2_073630</name>
</gene>
<organism evidence="2 3">
    <name type="scientific">Penicillium expansum</name>
    <name type="common">Blue mold rot fungus</name>
    <dbReference type="NCBI Taxonomy" id="27334"/>
    <lineage>
        <taxon>Eukaryota</taxon>
        <taxon>Fungi</taxon>
        <taxon>Dikarya</taxon>
        <taxon>Ascomycota</taxon>
        <taxon>Pezizomycotina</taxon>
        <taxon>Eurotiomycetes</taxon>
        <taxon>Eurotiomycetidae</taxon>
        <taxon>Eurotiales</taxon>
        <taxon>Aspergillaceae</taxon>
        <taxon>Penicillium</taxon>
    </lineage>
</organism>
<keyword evidence="3" id="KW-1185">Reference proteome</keyword>
<feature type="compositionally biased region" description="Basic and acidic residues" evidence="1">
    <location>
        <begin position="111"/>
        <end position="127"/>
    </location>
</feature>
<accession>A0A0A2JXM3</accession>
<dbReference type="VEuPathDB" id="FungiDB:PEXP_076050"/>
<feature type="region of interest" description="Disordered" evidence="1">
    <location>
        <begin position="106"/>
        <end position="127"/>
    </location>
</feature>
<protein>
    <submittedName>
        <fullName evidence="2">Uncharacterized protein</fullName>
    </submittedName>
</protein>
<proteinExistence type="predicted"/>